<dbReference type="RefSeq" id="WP_078707185.1">
    <property type="nucleotide sequence ID" value="NZ_FUXL01000003.1"/>
</dbReference>
<organism evidence="5 6">
    <name type="scientific">Consotaella salsifontis</name>
    <dbReference type="NCBI Taxonomy" id="1365950"/>
    <lineage>
        <taxon>Bacteria</taxon>
        <taxon>Pseudomonadati</taxon>
        <taxon>Pseudomonadota</taxon>
        <taxon>Alphaproteobacteria</taxon>
        <taxon>Hyphomicrobiales</taxon>
        <taxon>Aurantimonadaceae</taxon>
        <taxon>Consotaella</taxon>
    </lineage>
</organism>
<keyword evidence="6" id="KW-1185">Reference proteome</keyword>
<dbReference type="STRING" id="1365950.SAMN05428963_10362"/>
<evidence type="ECO:0000313" key="5">
    <source>
        <dbReference type="EMBL" id="SJZ79543.1"/>
    </source>
</evidence>
<gene>
    <name evidence="5" type="ORF">SAMN05428963_10362</name>
</gene>
<dbReference type="Proteomes" id="UP000190135">
    <property type="component" value="Unassembled WGS sequence"/>
</dbReference>
<dbReference type="PRINTS" id="PR00598">
    <property type="entry name" value="HTHMARR"/>
</dbReference>
<dbReference type="GO" id="GO:0003700">
    <property type="term" value="F:DNA-binding transcription factor activity"/>
    <property type="evidence" value="ECO:0007669"/>
    <property type="project" value="InterPro"/>
</dbReference>
<dbReference type="InterPro" id="IPR036390">
    <property type="entry name" value="WH_DNA-bd_sf"/>
</dbReference>
<dbReference type="SMART" id="SM00347">
    <property type="entry name" value="HTH_MARR"/>
    <property type="match status" value="1"/>
</dbReference>
<dbReference type="InterPro" id="IPR000835">
    <property type="entry name" value="HTH_MarR-typ"/>
</dbReference>
<feature type="domain" description="HTH marR-type" evidence="4">
    <location>
        <begin position="8"/>
        <end position="140"/>
    </location>
</feature>
<evidence type="ECO:0000256" key="3">
    <source>
        <dbReference type="ARBA" id="ARBA00023163"/>
    </source>
</evidence>
<evidence type="ECO:0000313" key="6">
    <source>
        <dbReference type="Proteomes" id="UP000190135"/>
    </source>
</evidence>
<reference evidence="6" key="1">
    <citation type="submission" date="2017-02" db="EMBL/GenBank/DDBJ databases">
        <authorList>
            <person name="Varghese N."/>
            <person name="Submissions S."/>
        </authorList>
    </citation>
    <scope>NUCLEOTIDE SEQUENCE [LARGE SCALE GENOMIC DNA]</scope>
    <source>
        <strain evidence="6">USBA 369</strain>
    </source>
</reference>
<keyword evidence="1" id="KW-0805">Transcription regulation</keyword>
<protein>
    <submittedName>
        <fullName evidence="5">DNA-binding transcriptional regulator, MarR family</fullName>
    </submittedName>
</protein>
<name>A0A1T4NK77_9HYPH</name>
<dbReference type="OrthoDB" id="8448256at2"/>
<dbReference type="InterPro" id="IPR036388">
    <property type="entry name" value="WH-like_DNA-bd_sf"/>
</dbReference>
<dbReference type="SUPFAM" id="SSF46785">
    <property type="entry name" value="Winged helix' DNA-binding domain"/>
    <property type="match status" value="1"/>
</dbReference>
<accession>A0A1T4NK77</accession>
<evidence type="ECO:0000256" key="2">
    <source>
        <dbReference type="ARBA" id="ARBA00023125"/>
    </source>
</evidence>
<dbReference type="Gene3D" id="1.10.10.10">
    <property type="entry name" value="Winged helix-like DNA-binding domain superfamily/Winged helix DNA-binding domain"/>
    <property type="match status" value="1"/>
</dbReference>
<proteinExistence type="predicted"/>
<keyword evidence="2 5" id="KW-0238">DNA-binding</keyword>
<dbReference type="GO" id="GO:0003677">
    <property type="term" value="F:DNA binding"/>
    <property type="evidence" value="ECO:0007669"/>
    <property type="project" value="UniProtKB-KW"/>
</dbReference>
<dbReference type="Pfam" id="PF12802">
    <property type="entry name" value="MarR_2"/>
    <property type="match status" value="1"/>
</dbReference>
<sequence>MAGKKKKQRSTMRQLVLTARAGRTALSQRLSEIDVYPGQDAVLLALAEEDGVALRDLAEKLAVRPPTVTKTITRLAAQGLVEKRVSAEDARQSRAYLTEAGQSLVGKVRAAQEEVEEAALQDLSSKERKALRKLLRRIERSLGEASSSDETENDE</sequence>
<dbReference type="AlphaFoldDB" id="A0A1T4NK77"/>
<dbReference type="PANTHER" id="PTHR42756:SF1">
    <property type="entry name" value="TRANSCRIPTIONAL REPRESSOR OF EMRAB OPERON"/>
    <property type="match status" value="1"/>
</dbReference>
<evidence type="ECO:0000256" key="1">
    <source>
        <dbReference type="ARBA" id="ARBA00023015"/>
    </source>
</evidence>
<dbReference type="EMBL" id="FUXL01000003">
    <property type="protein sequence ID" value="SJZ79543.1"/>
    <property type="molecule type" value="Genomic_DNA"/>
</dbReference>
<keyword evidence="3" id="KW-0804">Transcription</keyword>
<dbReference type="PANTHER" id="PTHR42756">
    <property type="entry name" value="TRANSCRIPTIONAL REGULATOR, MARR"/>
    <property type="match status" value="1"/>
</dbReference>
<evidence type="ECO:0000259" key="4">
    <source>
        <dbReference type="PROSITE" id="PS50995"/>
    </source>
</evidence>
<dbReference type="PROSITE" id="PS50995">
    <property type="entry name" value="HTH_MARR_2"/>
    <property type="match status" value="1"/>
</dbReference>